<evidence type="ECO:0000313" key="4">
    <source>
        <dbReference type="Proteomes" id="UP000095347"/>
    </source>
</evidence>
<dbReference type="Proteomes" id="UP000095347">
    <property type="component" value="Unassembled WGS sequence"/>
</dbReference>
<sequence length="191" mass="20389">MTIQTSNSPYFVGHLLVAMPGMSDSRFSKSVIYVCAHNDEGAMGLVINQPMKEITFPDLLDQLNLVQTDPGAAVSIQFGGPVEQGRGFVLHSVDYVHDATLVVDGQVALTGTVDILQDIADGRGPKERILALGYAGWGPGQLDDEILANGWLTVEADANIVFSVEPEQKWLSALAKLGIDQSLLSETAGHA</sequence>
<dbReference type="SUPFAM" id="SSF143456">
    <property type="entry name" value="VC0467-like"/>
    <property type="match status" value="1"/>
</dbReference>
<dbReference type="PANTHER" id="PTHR30327">
    <property type="entry name" value="UNCHARACTERIZED PROTEIN YQGE"/>
    <property type="match status" value="1"/>
</dbReference>
<organism evidence="3 4">
    <name type="scientific">Magnetovibrio blakemorei</name>
    <dbReference type="NCBI Taxonomy" id="28181"/>
    <lineage>
        <taxon>Bacteria</taxon>
        <taxon>Pseudomonadati</taxon>
        <taxon>Pseudomonadota</taxon>
        <taxon>Alphaproteobacteria</taxon>
        <taxon>Rhodospirillales</taxon>
        <taxon>Magnetovibrionaceae</taxon>
        <taxon>Magnetovibrio</taxon>
    </lineage>
</organism>
<reference evidence="4" key="1">
    <citation type="submission" date="2016-07" db="EMBL/GenBank/DDBJ databases">
        <authorList>
            <person name="Florea S."/>
            <person name="Webb J.S."/>
            <person name="Jaromczyk J."/>
            <person name="Schardl C.L."/>
        </authorList>
    </citation>
    <scope>NUCLEOTIDE SEQUENCE [LARGE SCALE GENOMIC DNA]</scope>
    <source>
        <strain evidence="4">MV-1</strain>
    </source>
</reference>
<evidence type="ECO:0000256" key="2">
    <source>
        <dbReference type="HAMAP-Rule" id="MF_00758"/>
    </source>
</evidence>
<dbReference type="PANTHER" id="PTHR30327:SF1">
    <property type="entry name" value="UPF0301 PROTEIN YQGE"/>
    <property type="match status" value="1"/>
</dbReference>
<dbReference type="RefSeq" id="WP_069957966.1">
    <property type="nucleotide sequence ID" value="NZ_MCGG01000025.1"/>
</dbReference>
<name>A0A1E5Q7I9_9PROT</name>
<keyword evidence="4" id="KW-1185">Reference proteome</keyword>
<dbReference type="AlphaFoldDB" id="A0A1E5Q7I9"/>
<dbReference type="EMBL" id="MCGG01000025">
    <property type="protein sequence ID" value="OEJ67137.1"/>
    <property type="molecule type" value="Genomic_DNA"/>
</dbReference>
<dbReference type="InterPro" id="IPR003774">
    <property type="entry name" value="AlgH-like"/>
</dbReference>
<dbReference type="HAMAP" id="MF_00758">
    <property type="entry name" value="UPF0301"/>
    <property type="match status" value="1"/>
</dbReference>
<accession>A0A1E5Q7I9</accession>
<dbReference type="STRING" id="28181.BEN30_10185"/>
<evidence type="ECO:0000313" key="3">
    <source>
        <dbReference type="EMBL" id="OEJ67137.1"/>
    </source>
</evidence>
<dbReference type="Gene3D" id="3.40.1740.10">
    <property type="entry name" value="VC0467-like"/>
    <property type="match status" value="1"/>
</dbReference>
<dbReference type="Pfam" id="PF02622">
    <property type="entry name" value="DUF179"/>
    <property type="match status" value="1"/>
</dbReference>
<evidence type="ECO:0000256" key="1">
    <source>
        <dbReference type="ARBA" id="ARBA00009600"/>
    </source>
</evidence>
<dbReference type="OrthoDB" id="9807486at2"/>
<dbReference type="NCBIfam" id="NF001268">
    <property type="entry name" value="PRK00228.1-4"/>
    <property type="match status" value="1"/>
</dbReference>
<comment type="caution">
    <text evidence="3">The sequence shown here is derived from an EMBL/GenBank/DDBJ whole genome shotgun (WGS) entry which is preliminary data.</text>
</comment>
<dbReference type="GO" id="GO:0005829">
    <property type="term" value="C:cytosol"/>
    <property type="evidence" value="ECO:0007669"/>
    <property type="project" value="TreeGrafter"/>
</dbReference>
<protein>
    <recommendedName>
        <fullName evidence="2">UPF0301 protein BEN30_10185</fullName>
    </recommendedName>
</protein>
<comment type="similarity">
    <text evidence="1 2">Belongs to the UPF0301 (AlgH) family.</text>
</comment>
<proteinExistence type="inferred from homology"/>
<gene>
    <name evidence="3" type="ORF">BEN30_10185</name>
</gene>